<dbReference type="EMBL" id="JOKQ01000004">
    <property type="protein sequence ID" value="KHN69939.1"/>
    <property type="molecule type" value="Genomic_DNA"/>
</dbReference>
<feature type="transmembrane region" description="Helical" evidence="1">
    <location>
        <begin position="264"/>
        <end position="288"/>
    </location>
</feature>
<comment type="caution">
    <text evidence="2">The sequence shown here is derived from an EMBL/GenBank/DDBJ whole genome shotgun (WGS) entry which is preliminary data.</text>
</comment>
<dbReference type="RefSeq" id="XP_014563981.1">
    <property type="nucleotide sequence ID" value="XM_014708495.1"/>
</dbReference>
<dbReference type="AlphaFoldDB" id="A0A0B2UKZ7"/>
<evidence type="ECO:0000313" key="3">
    <source>
        <dbReference type="Proteomes" id="UP000031056"/>
    </source>
</evidence>
<reference evidence="2 3" key="1">
    <citation type="journal article" date="2014" name="MBio">
        <title>The Ordospora colligata genome; evolution of extreme reduction in microsporidia and host-to-parasite horizontal gene transfer.</title>
        <authorList>
            <person name="Pombert J.-F."/>
            <person name="Haag K.L."/>
            <person name="Beidas S."/>
            <person name="Ebert D."/>
            <person name="Keeling P.J."/>
        </authorList>
    </citation>
    <scope>NUCLEOTIDE SEQUENCE [LARGE SCALE GENOMIC DNA]</scope>
    <source>
        <strain evidence="2 3">OC4</strain>
    </source>
</reference>
<proteinExistence type="predicted"/>
<keyword evidence="1" id="KW-0812">Transmembrane</keyword>
<name>A0A0B2UKZ7_9MICR</name>
<evidence type="ECO:0000256" key="1">
    <source>
        <dbReference type="SAM" id="Phobius"/>
    </source>
</evidence>
<sequence length="290" mass="33424">MLSVEQVTSVHESIGKYENSALMLVKFLLNMLISVTNTREKSRIFFLFPLEVYESVPGRYILQPFHPTVRQVLDTEEDAKYAIEAFEEMLCDLDSRVDALIGKEHRAEYIQFENEVGVYFKQYFEDMDELKIPFEMRNPGLYSKGKDPRVCFKDILDLLPAFKCNDAKSSELFMRVYRTINFNETLTNSIIIKRICSVSSQINDDLINLHLSNAIADEVMCQNSRMLRTFVEASVIRYKIMDSVFFINQLDCEIVHKEREESSILGMIAGVIIGVCVLVAGCILKVLFPF</sequence>
<dbReference type="VEuPathDB" id="MicrosporidiaDB:M896_041370"/>
<gene>
    <name evidence="2" type="ORF">M896_041370</name>
</gene>
<keyword evidence="1" id="KW-1133">Transmembrane helix</keyword>
<keyword evidence="1" id="KW-0472">Membrane</keyword>
<keyword evidence="3" id="KW-1185">Reference proteome</keyword>
<dbReference type="Proteomes" id="UP000031056">
    <property type="component" value="Unassembled WGS sequence"/>
</dbReference>
<dbReference type="HOGENOM" id="CLU_960090_0_0_1"/>
<evidence type="ECO:0000313" key="2">
    <source>
        <dbReference type="EMBL" id="KHN69939.1"/>
    </source>
</evidence>
<organism evidence="2 3">
    <name type="scientific">Ordospora colligata OC4</name>
    <dbReference type="NCBI Taxonomy" id="1354746"/>
    <lineage>
        <taxon>Eukaryota</taxon>
        <taxon>Fungi</taxon>
        <taxon>Fungi incertae sedis</taxon>
        <taxon>Microsporidia</taxon>
        <taxon>Ordosporidae</taxon>
        <taxon>Ordospora</taxon>
    </lineage>
</organism>
<protein>
    <submittedName>
        <fullName evidence="2">Uncharacterized protein</fullName>
    </submittedName>
</protein>
<dbReference type="InParanoid" id="A0A0B2UKZ7"/>
<accession>A0A0B2UKZ7</accession>
<dbReference type="GeneID" id="26261575"/>